<reference evidence="2" key="1">
    <citation type="submission" date="2023-06" db="EMBL/GenBank/DDBJ databases">
        <authorList>
            <person name="Jiang Y."/>
            <person name="Liu Q."/>
        </authorList>
    </citation>
    <scope>NUCLEOTIDE SEQUENCE</scope>
    <source>
        <strain evidence="2">CGMCC 1.12089</strain>
    </source>
</reference>
<name>A0ABT7N5D2_9BURK</name>
<evidence type="ECO:0008006" key="4">
    <source>
        <dbReference type="Google" id="ProtNLM"/>
    </source>
</evidence>
<sequence length="204" mass="21717">MLFARSVFKPAWVLALALVASPGLVAFATSRHGEGSEMETLKGMQPLTTPKPAVAIDTAGSDADGNGVRDDVDAFIASQYSRDAKLRDAALRMARSMQAVLTVDLTQVSDTAPMAEREVAVMSCVINQLGAERRGDAEQMINRVAAQTYDTRARFEKREAFRLQASAADFSAEANCAADPQAAPLVAQQDGAGSVQVADLLDNR</sequence>
<dbReference type="RefSeq" id="WP_286658248.1">
    <property type="nucleotide sequence ID" value="NZ_JASZYV010000001.1"/>
</dbReference>
<gene>
    <name evidence="2" type="ORF">QTH91_01395</name>
</gene>
<evidence type="ECO:0000313" key="3">
    <source>
        <dbReference type="Proteomes" id="UP001174908"/>
    </source>
</evidence>
<comment type="caution">
    <text evidence="2">The sequence shown here is derived from an EMBL/GenBank/DDBJ whole genome shotgun (WGS) entry which is preliminary data.</text>
</comment>
<organism evidence="2 3">
    <name type="scientific">Variovorax dokdonensis</name>
    <dbReference type="NCBI Taxonomy" id="344883"/>
    <lineage>
        <taxon>Bacteria</taxon>
        <taxon>Pseudomonadati</taxon>
        <taxon>Pseudomonadota</taxon>
        <taxon>Betaproteobacteria</taxon>
        <taxon>Burkholderiales</taxon>
        <taxon>Comamonadaceae</taxon>
        <taxon>Variovorax</taxon>
    </lineage>
</organism>
<accession>A0ABT7N5D2</accession>
<feature type="signal peptide" evidence="1">
    <location>
        <begin position="1"/>
        <end position="28"/>
    </location>
</feature>
<evidence type="ECO:0000256" key="1">
    <source>
        <dbReference type="SAM" id="SignalP"/>
    </source>
</evidence>
<dbReference type="EMBL" id="JASZYV010000001">
    <property type="protein sequence ID" value="MDM0043125.1"/>
    <property type="molecule type" value="Genomic_DNA"/>
</dbReference>
<keyword evidence="1" id="KW-0732">Signal</keyword>
<evidence type="ECO:0000313" key="2">
    <source>
        <dbReference type="EMBL" id="MDM0043125.1"/>
    </source>
</evidence>
<protein>
    <recommendedName>
        <fullName evidence="4">Secreted protein</fullName>
    </recommendedName>
</protein>
<dbReference type="Proteomes" id="UP001174908">
    <property type="component" value="Unassembled WGS sequence"/>
</dbReference>
<proteinExistence type="predicted"/>
<feature type="chain" id="PRO_5046115935" description="Secreted protein" evidence="1">
    <location>
        <begin position="29"/>
        <end position="204"/>
    </location>
</feature>
<keyword evidence="3" id="KW-1185">Reference proteome</keyword>